<proteinExistence type="predicted"/>
<evidence type="ECO:0000313" key="2">
    <source>
        <dbReference type="Proteomes" id="UP000054481"/>
    </source>
</evidence>
<dbReference type="AlphaFoldDB" id="A0A0F7ZR44"/>
<name>A0A0F7ZR44_9HYPO</name>
<organism evidence="1 2">
    <name type="scientific">Hirsutella minnesotensis 3608</name>
    <dbReference type="NCBI Taxonomy" id="1043627"/>
    <lineage>
        <taxon>Eukaryota</taxon>
        <taxon>Fungi</taxon>
        <taxon>Dikarya</taxon>
        <taxon>Ascomycota</taxon>
        <taxon>Pezizomycotina</taxon>
        <taxon>Sordariomycetes</taxon>
        <taxon>Hypocreomycetidae</taxon>
        <taxon>Hypocreales</taxon>
        <taxon>Ophiocordycipitaceae</taxon>
        <taxon>Hirsutella</taxon>
    </lineage>
</organism>
<gene>
    <name evidence="1" type="ORF">HIM_11641</name>
</gene>
<evidence type="ECO:0000313" key="1">
    <source>
        <dbReference type="EMBL" id="KJZ68968.1"/>
    </source>
</evidence>
<protein>
    <submittedName>
        <fullName evidence="1">Uncharacterized protein</fullName>
    </submittedName>
</protein>
<dbReference type="EMBL" id="KQ030783">
    <property type="protein sequence ID" value="KJZ68968.1"/>
    <property type="molecule type" value="Genomic_DNA"/>
</dbReference>
<dbReference type="OrthoDB" id="5427088at2759"/>
<dbReference type="Proteomes" id="UP000054481">
    <property type="component" value="Unassembled WGS sequence"/>
</dbReference>
<reference evidence="1 2" key="1">
    <citation type="journal article" date="2014" name="Genome Biol. Evol.">
        <title>Comparative genomics and transcriptomics analyses reveal divergent lifestyle features of nematode endoparasitic fungus Hirsutella minnesotensis.</title>
        <authorList>
            <person name="Lai Y."/>
            <person name="Liu K."/>
            <person name="Zhang X."/>
            <person name="Zhang X."/>
            <person name="Li K."/>
            <person name="Wang N."/>
            <person name="Shu C."/>
            <person name="Wu Y."/>
            <person name="Wang C."/>
            <person name="Bushley K.E."/>
            <person name="Xiang M."/>
            <person name="Liu X."/>
        </authorList>
    </citation>
    <scope>NUCLEOTIDE SEQUENCE [LARGE SCALE GENOMIC DNA]</scope>
    <source>
        <strain evidence="1 2">3608</strain>
    </source>
</reference>
<keyword evidence="2" id="KW-1185">Reference proteome</keyword>
<accession>A0A0F7ZR44</accession>
<sequence length="90" mass="9935">MDEKGFLCVPVPQGSTTEELKALARKQSTYFRYGTSSPPETFFAKLGESARDGWNWDSHQLNLGGQAAKEKVAEAQTSAEAKAKKVREEL</sequence>